<dbReference type="SUPFAM" id="SSF54909">
    <property type="entry name" value="Dimeric alpha+beta barrel"/>
    <property type="match status" value="1"/>
</dbReference>
<evidence type="ECO:0000313" key="2">
    <source>
        <dbReference type="Proteomes" id="UP000184383"/>
    </source>
</evidence>
<sequence>MDSSHGISLQVTIFIKPEDLPKFWESFMPVYNKVIAEPECTFFEVYQSPEEPGTLSWVENWTESTEWLLKNQLTKPYYEDYFATTTPMFIKPREVKVLNRVGLQYTMGK</sequence>
<dbReference type="GeneID" id="63753817"/>
<keyword evidence="2" id="KW-1185">Reference proteome</keyword>
<accession>A0A1L9RB96</accession>
<dbReference type="RefSeq" id="XP_040685871.1">
    <property type="nucleotide sequence ID" value="XM_040837969.1"/>
</dbReference>
<proteinExistence type="predicted"/>
<gene>
    <name evidence="1" type="ORF">ASPWEDRAFT_53881</name>
</gene>
<organism evidence="1 2">
    <name type="scientific">Aspergillus wentii DTO 134E9</name>
    <dbReference type="NCBI Taxonomy" id="1073089"/>
    <lineage>
        <taxon>Eukaryota</taxon>
        <taxon>Fungi</taxon>
        <taxon>Dikarya</taxon>
        <taxon>Ascomycota</taxon>
        <taxon>Pezizomycotina</taxon>
        <taxon>Eurotiomycetes</taxon>
        <taxon>Eurotiomycetidae</taxon>
        <taxon>Eurotiales</taxon>
        <taxon>Aspergillaceae</taxon>
        <taxon>Aspergillus</taxon>
        <taxon>Aspergillus subgen. Cremei</taxon>
    </lineage>
</organism>
<reference evidence="2" key="1">
    <citation type="journal article" date="2017" name="Genome Biol.">
        <title>Comparative genomics reveals high biological diversity and specific adaptations in the industrially and medically important fungal genus Aspergillus.</title>
        <authorList>
            <person name="de Vries R.P."/>
            <person name="Riley R."/>
            <person name="Wiebenga A."/>
            <person name="Aguilar-Osorio G."/>
            <person name="Amillis S."/>
            <person name="Uchima C.A."/>
            <person name="Anderluh G."/>
            <person name="Asadollahi M."/>
            <person name="Askin M."/>
            <person name="Barry K."/>
            <person name="Battaglia E."/>
            <person name="Bayram O."/>
            <person name="Benocci T."/>
            <person name="Braus-Stromeyer S.A."/>
            <person name="Caldana C."/>
            <person name="Canovas D."/>
            <person name="Cerqueira G.C."/>
            <person name="Chen F."/>
            <person name="Chen W."/>
            <person name="Choi C."/>
            <person name="Clum A."/>
            <person name="Dos Santos R.A."/>
            <person name="Damasio A.R."/>
            <person name="Diallinas G."/>
            <person name="Emri T."/>
            <person name="Fekete E."/>
            <person name="Flipphi M."/>
            <person name="Freyberg S."/>
            <person name="Gallo A."/>
            <person name="Gournas C."/>
            <person name="Habgood R."/>
            <person name="Hainaut M."/>
            <person name="Harispe M.L."/>
            <person name="Henrissat B."/>
            <person name="Hilden K.S."/>
            <person name="Hope R."/>
            <person name="Hossain A."/>
            <person name="Karabika E."/>
            <person name="Karaffa L."/>
            <person name="Karanyi Z."/>
            <person name="Krasevec N."/>
            <person name="Kuo A."/>
            <person name="Kusch H."/>
            <person name="LaButti K."/>
            <person name="Lagendijk E.L."/>
            <person name="Lapidus A."/>
            <person name="Levasseur A."/>
            <person name="Lindquist E."/>
            <person name="Lipzen A."/>
            <person name="Logrieco A.F."/>
            <person name="MacCabe A."/>
            <person name="Maekelae M.R."/>
            <person name="Malavazi I."/>
            <person name="Melin P."/>
            <person name="Meyer V."/>
            <person name="Mielnichuk N."/>
            <person name="Miskei M."/>
            <person name="Molnar A.P."/>
            <person name="Mule G."/>
            <person name="Ngan C.Y."/>
            <person name="Orejas M."/>
            <person name="Orosz E."/>
            <person name="Ouedraogo J.P."/>
            <person name="Overkamp K.M."/>
            <person name="Park H.-S."/>
            <person name="Perrone G."/>
            <person name="Piumi F."/>
            <person name="Punt P.J."/>
            <person name="Ram A.F."/>
            <person name="Ramon A."/>
            <person name="Rauscher S."/>
            <person name="Record E."/>
            <person name="Riano-Pachon D.M."/>
            <person name="Robert V."/>
            <person name="Roehrig J."/>
            <person name="Ruller R."/>
            <person name="Salamov A."/>
            <person name="Salih N.S."/>
            <person name="Samson R.A."/>
            <person name="Sandor E."/>
            <person name="Sanguinetti M."/>
            <person name="Schuetze T."/>
            <person name="Sepcic K."/>
            <person name="Shelest E."/>
            <person name="Sherlock G."/>
            <person name="Sophianopoulou V."/>
            <person name="Squina F.M."/>
            <person name="Sun H."/>
            <person name="Susca A."/>
            <person name="Todd R.B."/>
            <person name="Tsang A."/>
            <person name="Unkles S.E."/>
            <person name="van de Wiele N."/>
            <person name="van Rossen-Uffink D."/>
            <person name="Oliveira J.V."/>
            <person name="Vesth T.C."/>
            <person name="Visser J."/>
            <person name="Yu J.-H."/>
            <person name="Zhou M."/>
            <person name="Andersen M.R."/>
            <person name="Archer D.B."/>
            <person name="Baker S.E."/>
            <person name="Benoit I."/>
            <person name="Brakhage A.A."/>
            <person name="Braus G.H."/>
            <person name="Fischer R."/>
            <person name="Frisvad J.C."/>
            <person name="Goldman G.H."/>
            <person name="Houbraken J."/>
            <person name="Oakley B."/>
            <person name="Pocsi I."/>
            <person name="Scazzocchio C."/>
            <person name="Seiboth B."/>
            <person name="vanKuyk P.A."/>
            <person name="Wortman J."/>
            <person name="Dyer P.S."/>
            <person name="Grigoriev I.V."/>
        </authorList>
    </citation>
    <scope>NUCLEOTIDE SEQUENCE [LARGE SCALE GENOMIC DNA]</scope>
    <source>
        <strain evidence="2">DTO 134E9</strain>
    </source>
</reference>
<dbReference type="InterPro" id="IPR011008">
    <property type="entry name" value="Dimeric_a/b-barrel"/>
</dbReference>
<dbReference type="VEuPathDB" id="FungiDB:ASPWEDRAFT_53881"/>
<evidence type="ECO:0000313" key="1">
    <source>
        <dbReference type="EMBL" id="OJJ32194.1"/>
    </source>
</evidence>
<dbReference type="AlphaFoldDB" id="A0A1L9RB96"/>
<dbReference type="Gene3D" id="3.30.70.100">
    <property type="match status" value="1"/>
</dbReference>
<protein>
    <recommendedName>
        <fullName evidence="3">ABM domain-containing protein</fullName>
    </recommendedName>
</protein>
<name>A0A1L9RB96_ASPWE</name>
<evidence type="ECO:0008006" key="3">
    <source>
        <dbReference type="Google" id="ProtNLM"/>
    </source>
</evidence>
<dbReference type="OrthoDB" id="4126315at2759"/>
<dbReference type="Proteomes" id="UP000184383">
    <property type="component" value="Unassembled WGS sequence"/>
</dbReference>
<dbReference type="EMBL" id="KV878215">
    <property type="protein sequence ID" value="OJJ32194.1"/>
    <property type="molecule type" value="Genomic_DNA"/>
</dbReference>